<accession>A0ABS4X865</accession>
<sequence length="169" mass="18524">MPEEEATGPELQSAEEIVRGPAPVLRDVRFFKISAELVEADDASSQNETSVGDLTADDDEEGADIAVDIGLRTRQSGRLIGVRIEFTASQETWRVSLDVSAEFEANEAFVASEAARVDFADKVGVMTLYPYIRETVGNLTQRTVGTSFLLPTIRQGDVSFTNEKFNTED</sequence>
<feature type="compositionally biased region" description="Polar residues" evidence="1">
    <location>
        <begin position="43"/>
        <end position="52"/>
    </location>
</feature>
<dbReference type="InterPro" id="IPR035958">
    <property type="entry name" value="SecB-like_sf"/>
</dbReference>
<gene>
    <name evidence="2" type="ORF">JOF43_004417</name>
</gene>
<evidence type="ECO:0000313" key="2">
    <source>
        <dbReference type="EMBL" id="MBP2384428.1"/>
    </source>
</evidence>
<proteinExistence type="predicted"/>
<evidence type="ECO:0008006" key="4">
    <source>
        <dbReference type="Google" id="ProtNLM"/>
    </source>
</evidence>
<keyword evidence="3" id="KW-1185">Reference proteome</keyword>
<name>A0ABS4X865_9MICO</name>
<dbReference type="SUPFAM" id="SSF54611">
    <property type="entry name" value="SecB-like"/>
    <property type="match status" value="1"/>
</dbReference>
<comment type="caution">
    <text evidence="2">The sequence shown here is derived from an EMBL/GenBank/DDBJ whole genome shotgun (WGS) entry which is preliminary data.</text>
</comment>
<dbReference type="Proteomes" id="UP001519290">
    <property type="component" value="Unassembled WGS sequence"/>
</dbReference>
<dbReference type="RefSeq" id="WP_209905272.1">
    <property type="nucleotide sequence ID" value="NZ_BAAAJW010000013.1"/>
</dbReference>
<evidence type="ECO:0000313" key="3">
    <source>
        <dbReference type="Proteomes" id="UP001519290"/>
    </source>
</evidence>
<evidence type="ECO:0000256" key="1">
    <source>
        <dbReference type="SAM" id="MobiDB-lite"/>
    </source>
</evidence>
<reference evidence="2 3" key="1">
    <citation type="submission" date="2021-03" db="EMBL/GenBank/DDBJ databases">
        <title>Sequencing the genomes of 1000 actinobacteria strains.</title>
        <authorList>
            <person name="Klenk H.-P."/>
        </authorList>
    </citation>
    <scope>NUCLEOTIDE SEQUENCE [LARGE SCALE GENOMIC DNA]</scope>
    <source>
        <strain evidence="2 3">DSM 14566</strain>
    </source>
</reference>
<protein>
    <recommendedName>
        <fullName evidence="4">Preprotein translocase subunit SecB</fullName>
    </recommendedName>
</protein>
<dbReference type="Gene3D" id="3.10.420.10">
    <property type="entry name" value="SecB-like"/>
    <property type="match status" value="1"/>
</dbReference>
<dbReference type="EMBL" id="JAGIOD010000002">
    <property type="protein sequence ID" value="MBP2384428.1"/>
    <property type="molecule type" value="Genomic_DNA"/>
</dbReference>
<feature type="region of interest" description="Disordered" evidence="1">
    <location>
        <begin position="40"/>
        <end position="59"/>
    </location>
</feature>
<organism evidence="2 3">
    <name type="scientific">Brachybacterium sacelli</name>
    <dbReference type="NCBI Taxonomy" id="173364"/>
    <lineage>
        <taxon>Bacteria</taxon>
        <taxon>Bacillati</taxon>
        <taxon>Actinomycetota</taxon>
        <taxon>Actinomycetes</taxon>
        <taxon>Micrococcales</taxon>
        <taxon>Dermabacteraceae</taxon>
        <taxon>Brachybacterium</taxon>
    </lineage>
</organism>